<evidence type="ECO:0000256" key="4">
    <source>
        <dbReference type="ARBA" id="ARBA00022695"/>
    </source>
</evidence>
<reference evidence="10 11" key="1">
    <citation type="submission" date="2018-10" db="EMBL/GenBank/DDBJ databases">
        <title>Genomic Encyclopedia of Type Strains, Phase IV (KMG-IV): sequencing the most valuable type-strain genomes for metagenomic binning, comparative biology and taxonomic classification.</title>
        <authorList>
            <person name="Goeker M."/>
        </authorList>
    </citation>
    <scope>NUCLEOTIDE SEQUENCE [LARGE SCALE GENOMIC DNA]</scope>
    <source>
        <strain evidence="10 11">DSM 22228</strain>
    </source>
</reference>
<keyword evidence="5" id="KW-0235">DNA replication</keyword>
<gene>
    <name evidence="10" type="ORF">DES39_0255</name>
</gene>
<dbReference type="AlphaFoldDB" id="A0A495RIN4"/>
<evidence type="ECO:0000256" key="1">
    <source>
        <dbReference type="ARBA" id="ARBA00012417"/>
    </source>
</evidence>
<feature type="domain" description="DNA polymerase III subunit delta' AAA+ ATPase lid" evidence="9">
    <location>
        <begin position="177"/>
        <end position="215"/>
    </location>
</feature>
<evidence type="ECO:0000259" key="8">
    <source>
        <dbReference type="Pfam" id="PF09115"/>
    </source>
</evidence>
<feature type="domain" description="DNA polymerase III delta subunit C-terminal" evidence="8">
    <location>
        <begin position="219"/>
        <end position="329"/>
    </location>
</feature>
<keyword evidence="3" id="KW-0808">Transferase</keyword>
<sequence length="339" mass="38978">MESTNSTIAAYPWLLNGYRDLTLPLNQGRAHHARLIHYLPGSGEDLLMSQLAMRLLCLTPKHNQPCQQCHHCQLFLANNHPDYDVIEPEKNKLLIGVDQIRQITKKIYERAQQGGNKVIWIKAASQMTEAAANALLKTLEEPPENTYFLLSDKNNGQLLPTIRSRCQFYFLAVPDIETSISWLKTKCDCGQYNDNQLATALLLSCNAPLAALSLLTTECWQAREQFNQQLQHNMMQKEMWALREILIHQDNIFMYLDWFCTLISDALKAKQKSGRFIINRDQVPLIRLIATYKVEKIIELYERWQSTRKQLATITSLNQDLIISNLLAQSEIILYSSAN</sequence>
<dbReference type="GO" id="GO:0006261">
    <property type="term" value="P:DNA-templated DNA replication"/>
    <property type="evidence" value="ECO:0007669"/>
    <property type="project" value="TreeGrafter"/>
</dbReference>
<organism evidence="10 11">
    <name type="scientific">Orbus hercynius</name>
    <dbReference type="NCBI Taxonomy" id="593135"/>
    <lineage>
        <taxon>Bacteria</taxon>
        <taxon>Pseudomonadati</taxon>
        <taxon>Pseudomonadota</taxon>
        <taxon>Gammaproteobacteria</taxon>
        <taxon>Orbales</taxon>
        <taxon>Orbaceae</taxon>
        <taxon>Orbus</taxon>
    </lineage>
</organism>
<dbReference type="InterPro" id="IPR008921">
    <property type="entry name" value="DNA_pol3_clamp-load_cplx_C"/>
</dbReference>
<keyword evidence="11" id="KW-1185">Reference proteome</keyword>
<dbReference type="GO" id="GO:0009360">
    <property type="term" value="C:DNA polymerase III complex"/>
    <property type="evidence" value="ECO:0007669"/>
    <property type="project" value="InterPro"/>
</dbReference>
<evidence type="ECO:0000259" key="9">
    <source>
        <dbReference type="Pfam" id="PF21500"/>
    </source>
</evidence>
<proteinExistence type="predicted"/>
<evidence type="ECO:0000313" key="10">
    <source>
        <dbReference type="EMBL" id="RKS87046.1"/>
    </source>
</evidence>
<dbReference type="GO" id="GO:0003887">
    <property type="term" value="F:DNA-directed DNA polymerase activity"/>
    <property type="evidence" value="ECO:0007669"/>
    <property type="project" value="UniProtKB-KW"/>
</dbReference>
<evidence type="ECO:0000256" key="7">
    <source>
        <dbReference type="ARBA" id="ARBA00049244"/>
    </source>
</evidence>
<dbReference type="NCBIfam" id="TIGR00678">
    <property type="entry name" value="holB"/>
    <property type="match status" value="1"/>
</dbReference>
<dbReference type="GO" id="GO:0008408">
    <property type="term" value="F:3'-5' exonuclease activity"/>
    <property type="evidence" value="ECO:0007669"/>
    <property type="project" value="InterPro"/>
</dbReference>
<keyword evidence="6" id="KW-0239">DNA-directed DNA polymerase</keyword>
<evidence type="ECO:0000313" key="11">
    <source>
        <dbReference type="Proteomes" id="UP000278542"/>
    </source>
</evidence>
<dbReference type="SUPFAM" id="SSF52540">
    <property type="entry name" value="P-loop containing nucleoside triphosphate hydrolases"/>
    <property type="match status" value="1"/>
</dbReference>
<name>A0A495RIN4_9GAMM</name>
<evidence type="ECO:0000256" key="3">
    <source>
        <dbReference type="ARBA" id="ARBA00022679"/>
    </source>
</evidence>
<dbReference type="InterPro" id="IPR015199">
    <property type="entry name" value="DNA_pol_III_delta_C"/>
</dbReference>
<dbReference type="EMBL" id="RBWY01000001">
    <property type="protein sequence ID" value="RKS87046.1"/>
    <property type="molecule type" value="Genomic_DNA"/>
</dbReference>
<dbReference type="InterPro" id="IPR050238">
    <property type="entry name" value="DNA_Rep/Repair_Clamp_Loader"/>
</dbReference>
<dbReference type="Pfam" id="PF21500">
    <property type="entry name" value="HolB_lid"/>
    <property type="match status" value="1"/>
</dbReference>
<accession>A0A495RIN4</accession>
<comment type="catalytic activity">
    <reaction evidence="7">
        <text>DNA(n) + a 2'-deoxyribonucleoside 5'-triphosphate = DNA(n+1) + diphosphate</text>
        <dbReference type="Rhea" id="RHEA:22508"/>
        <dbReference type="Rhea" id="RHEA-COMP:17339"/>
        <dbReference type="Rhea" id="RHEA-COMP:17340"/>
        <dbReference type="ChEBI" id="CHEBI:33019"/>
        <dbReference type="ChEBI" id="CHEBI:61560"/>
        <dbReference type="ChEBI" id="CHEBI:173112"/>
        <dbReference type="EC" id="2.7.7.7"/>
    </reaction>
</comment>
<dbReference type="RefSeq" id="WP_170143298.1">
    <property type="nucleotide sequence ID" value="NZ_RBWY01000001.1"/>
</dbReference>
<dbReference type="EC" id="2.7.7.7" evidence="1"/>
<dbReference type="InterPro" id="IPR048731">
    <property type="entry name" value="HolB_lid-gammaproteobact"/>
</dbReference>
<dbReference type="PANTHER" id="PTHR11669">
    <property type="entry name" value="REPLICATION FACTOR C / DNA POLYMERASE III GAMMA-TAU SUBUNIT"/>
    <property type="match status" value="1"/>
</dbReference>
<dbReference type="Pfam" id="PF13177">
    <property type="entry name" value="DNA_pol3_delta2"/>
    <property type="match status" value="1"/>
</dbReference>
<dbReference type="Pfam" id="PF09115">
    <property type="entry name" value="DNApol3-delta_C"/>
    <property type="match status" value="1"/>
</dbReference>
<comment type="caution">
    <text evidence="10">The sequence shown here is derived from an EMBL/GenBank/DDBJ whole genome shotgun (WGS) entry which is preliminary data.</text>
</comment>
<keyword evidence="4" id="KW-0548">Nucleotidyltransferase</keyword>
<dbReference type="Gene3D" id="3.40.50.300">
    <property type="entry name" value="P-loop containing nucleotide triphosphate hydrolases"/>
    <property type="match status" value="1"/>
</dbReference>
<evidence type="ECO:0000256" key="2">
    <source>
        <dbReference type="ARBA" id="ARBA00014363"/>
    </source>
</evidence>
<protein>
    <recommendedName>
        <fullName evidence="2">DNA polymerase III subunit delta'</fullName>
        <ecNumber evidence="1">2.7.7.7</ecNumber>
    </recommendedName>
</protein>
<evidence type="ECO:0000256" key="6">
    <source>
        <dbReference type="ARBA" id="ARBA00022932"/>
    </source>
</evidence>
<dbReference type="SUPFAM" id="SSF48019">
    <property type="entry name" value="post-AAA+ oligomerization domain-like"/>
    <property type="match status" value="1"/>
</dbReference>
<dbReference type="PANTHER" id="PTHR11669:SF8">
    <property type="entry name" value="DNA POLYMERASE III SUBUNIT DELTA"/>
    <property type="match status" value="1"/>
</dbReference>
<dbReference type="InterPro" id="IPR027417">
    <property type="entry name" value="P-loop_NTPase"/>
</dbReference>
<dbReference type="InterPro" id="IPR004622">
    <property type="entry name" value="DNA_pol_HolB"/>
</dbReference>
<dbReference type="GO" id="GO:0003677">
    <property type="term" value="F:DNA binding"/>
    <property type="evidence" value="ECO:0007669"/>
    <property type="project" value="InterPro"/>
</dbReference>
<dbReference type="Proteomes" id="UP000278542">
    <property type="component" value="Unassembled WGS sequence"/>
</dbReference>
<evidence type="ECO:0000256" key="5">
    <source>
        <dbReference type="ARBA" id="ARBA00022705"/>
    </source>
</evidence>
<dbReference type="Gene3D" id="1.20.272.10">
    <property type="match status" value="1"/>
</dbReference>